<feature type="repeat" description="WD" evidence="3">
    <location>
        <begin position="715"/>
        <end position="749"/>
    </location>
</feature>
<dbReference type="PROSITE" id="PS00678">
    <property type="entry name" value="WD_REPEATS_1"/>
    <property type="match status" value="3"/>
</dbReference>
<dbReference type="PANTHER" id="PTHR22847:SF637">
    <property type="entry name" value="WD REPEAT DOMAIN 5B"/>
    <property type="match status" value="1"/>
</dbReference>
<reference evidence="4 5" key="1">
    <citation type="submission" date="2014-02" db="EMBL/GenBank/DDBJ databases">
        <authorList>
            <person name="Genoscope - CEA"/>
        </authorList>
    </citation>
    <scope>NUCLEOTIDE SEQUENCE [LARGE SCALE GENOMIC DNA]</scope>
    <source>
        <strain evidence="4 5">PCC 8005</strain>
    </source>
</reference>
<dbReference type="SUPFAM" id="SSF50978">
    <property type="entry name" value="WD40 repeat-like"/>
    <property type="match status" value="2"/>
</dbReference>
<evidence type="ECO:0000256" key="2">
    <source>
        <dbReference type="ARBA" id="ARBA00022737"/>
    </source>
</evidence>
<dbReference type="Pfam" id="PF14516">
    <property type="entry name" value="AAA_35"/>
    <property type="match status" value="1"/>
</dbReference>
<evidence type="ECO:0008006" key="6">
    <source>
        <dbReference type="Google" id="ProtNLM"/>
    </source>
</evidence>
<feature type="repeat" description="WD" evidence="3">
    <location>
        <begin position="1086"/>
        <end position="1120"/>
    </location>
</feature>
<dbReference type="Gene3D" id="2.130.10.10">
    <property type="entry name" value="YVTN repeat-like/Quinoprotein amine dehydrogenase"/>
    <property type="match status" value="4"/>
</dbReference>
<keyword evidence="2" id="KW-0677">Repeat</keyword>
<feature type="repeat" description="WD" evidence="3">
    <location>
        <begin position="923"/>
        <end position="957"/>
    </location>
</feature>
<dbReference type="InterPro" id="IPR015943">
    <property type="entry name" value="WD40/YVTN_repeat-like_dom_sf"/>
</dbReference>
<dbReference type="InterPro" id="IPR027417">
    <property type="entry name" value="P-loop_NTPase"/>
</dbReference>
<proteinExistence type="predicted"/>
<feature type="repeat" description="WD" evidence="3">
    <location>
        <begin position="964"/>
        <end position="995"/>
    </location>
</feature>
<dbReference type="AlphaFoldDB" id="A0A9P1P124"/>
<feature type="repeat" description="WD" evidence="3">
    <location>
        <begin position="592"/>
        <end position="626"/>
    </location>
</feature>
<keyword evidence="5" id="KW-1185">Reference proteome</keyword>
<dbReference type="InterPro" id="IPR036322">
    <property type="entry name" value="WD40_repeat_dom_sf"/>
</dbReference>
<dbReference type="CDD" id="cd00200">
    <property type="entry name" value="WD40"/>
    <property type="match status" value="2"/>
</dbReference>
<feature type="repeat" description="WD" evidence="3">
    <location>
        <begin position="796"/>
        <end position="827"/>
    </location>
</feature>
<name>A0A9P1P124_9CYAN</name>
<feature type="repeat" description="WD" evidence="3">
    <location>
        <begin position="552"/>
        <end position="583"/>
    </location>
</feature>
<dbReference type="InterPro" id="IPR020472">
    <property type="entry name" value="WD40_PAC1"/>
</dbReference>
<dbReference type="InterPro" id="IPR001680">
    <property type="entry name" value="WD40_rpt"/>
</dbReference>
<dbReference type="PROSITE" id="PS50082">
    <property type="entry name" value="WD_REPEATS_2"/>
    <property type="match status" value="11"/>
</dbReference>
<protein>
    <recommendedName>
        <fullName evidence="6">WD-40 repeat protein</fullName>
    </recommendedName>
</protein>
<evidence type="ECO:0000313" key="4">
    <source>
        <dbReference type="EMBL" id="CDM97181.1"/>
    </source>
</evidence>
<evidence type="ECO:0000256" key="1">
    <source>
        <dbReference type="ARBA" id="ARBA00022574"/>
    </source>
</evidence>
<evidence type="ECO:0000256" key="3">
    <source>
        <dbReference type="PROSITE-ProRule" id="PRU00221"/>
    </source>
</evidence>
<dbReference type="SUPFAM" id="SSF52540">
    <property type="entry name" value="P-loop containing nucleoside triphosphate hydrolases"/>
    <property type="match status" value="1"/>
</dbReference>
<evidence type="ECO:0000313" key="5">
    <source>
        <dbReference type="Proteomes" id="UP000032946"/>
    </source>
</evidence>
<dbReference type="EMBL" id="FO818640">
    <property type="protein sequence ID" value="CDM97181.1"/>
    <property type="molecule type" value="Genomic_DNA"/>
</dbReference>
<organism evidence="4 5">
    <name type="scientific">Limnospira indica PCC 8005</name>
    <dbReference type="NCBI Taxonomy" id="376219"/>
    <lineage>
        <taxon>Bacteria</taxon>
        <taxon>Bacillati</taxon>
        <taxon>Cyanobacteriota</taxon>
        <taxon>Cyanophyceae</taxon>
        <taxon>Oscillatoriophycideae</taxon>
        <taxon>Oscillatoriales</taxon>
        <taxon>Sirenicapillariaceae</taxon>
        <taxon>Limnospira</taxon>
    </lineage>
</organism>
<dbReference type="Proteomes" id="UP000032946">
    <property type="component" value="Chromosome"/>
</dbReference>
<dbReference type="PANTHER" id="PTHR22847">
    <property type="entry name" value="WD40 REPEAT PROTEIN"/>
    <property type="match status" value="1"/>
</dbReference>
<keyword evidence="1 3" id="KW-0853">WD repeat</keyword>
<feature type="repeat" description="WD" evidence="3">
    <location>
        <begin position="1004"/>
        <end position="1038"/>
    </location>
</feature>
<feature type="repeat" description="WD" evidence="3">
    <location>
        <begin position="674"/>
        <end position="708"/>
    </location>
</feature>
<sequence>MIMYQVGGSLERNAESYVERKADRELYQHLKAGKFCYVLNSRQMGKSSLLAQTRYRLELDGFRCSSIDLTLVGQDQITSAQWYKGIIVELLRGFKLWEKFQFFKAWWQNQDNLSPVQKLGYFIDDILLPEIPHKNLVIFIDEIDSMLSLDFPSDDFWALIRFLYNQRAINPEYNRLTFAIFGVATPSDLIQDRTRTPFNVGKAIDLTGFTLSEAQILAQGLNITGGDKIAVIERILFWTNGQPFLTQKVCDLINQINLMVNNAPVFIKPGEESQFIDEIIGIKIIYKWQEQDQPEHLMTILNRIKYRVDIIPKMLGIYQKLLEKSPVEVDNTREQSELILSGLVIKNEGNLQIRNLIYQTIFDSTWAAQELANIRPYSQLLDSWVKSDKNDVSRLLTGQALIDAKSWAHSRSLSDLDYQFLAASQELEEQQIKTSLEAARVQEINHRLAQEKKVAKLQRLLLLIATVALTISSGLGVLVWRQNQQVRISEIRALASSSHGLLASHNQLDAMVDAIKAKRRLEGLGKVDSYTESQVTFALNNAIYNSNEFNRLIGHKGSVLSVDISSDGQLIATASNDKTVKIWRQDGTLINTLQHSGTVHRVAFGPDGNLVVSASLDGQVKLWNVDGELLQNIHAHDAAVWGIDFSPNGQIIASASGDRTVKLWLLDGTLLTTLTGHTTIVWNVAFDQTSQIVASVSVDGLIKLWSIDGRLLNTIEAHQAAIWDVAFCYDTNLLVSVSTDKTAKIWTIDGTLVRTMQEKDVILGVDCSANGEFIATSGTNNTVTIWKTDGTFMKTLQRHNAVVRGVALSANGLMAASASDDGTVKLWRRNAYLLQPLYNHDDILWNIATSADNQLIAYGSGDHTYLRQTNGQILSIISHSGKLNRAVAFTPKADILALGANNEVQLWDIRNIRKSPPELLTILTGHETVIYAIAISPDGQMIASAGDDKTIKLWTIDGELINSFPAHSERIWQLTFSPDGQTLISASEDKTVKLWTTEGGLVNTLNQDGVIWGVDINPEGNLIASASRDDTLKLWRLDGSLVRKIRANSGGLTRVAFSPDGKNIATAGVNNQVKLWNLEGELLQTLPGHEAMVLSLAFTADGNFLVSGGDDRTVIIWDLEGIKNLDPMEYACNWVGDYLRTNVEVEDSDRLLCP</sequence>
<dbReference type="Pfam" id="PF00400">
    <property type="entry name" value="WD40"/>
    <property type="match status" value="12"/>
</dbReference>
<dbReference type="PRINTS" id="PR00320">
    <property type="entry name" value="GPROTEINBRPT"/>
</dbReference>
<dbReference type="PROSITE" id="PS50294">
    <property type="entry name" value="WD_REPEATS_REGION"/>
    <property type="match status" value="11"/>
</dbReference>
<accession>A0A9P1P124</accession>
<feature type="repeat" description="WD" evidence="3">
    <location>
        <begin position="1045"/>
        <end position="1079"/>
    </location>
</feature>
<gene>
    <name evidence="4" type="ORF">ARTHRO_50149</name>
</gene>
<dbReference type="InterPro" id="IPR019775">
    <property type="entry name" value="WD40_repeat_CS"/>
</dbReference>
<dbReference type="Gene3D" id="3.40.50.300">
    <property type="entry name" value="P-loop containing nucleotide triphosphate hydrolases"/>
    <property type="match status" value="1"/>
</dbReference>
<feature type="repeat" description="WD" evidence="3">
    <location>
        <begin position="633"/>
        <end position="664"/>
    </location>
</feature>
<dbReference type="SMART" id="SM00320">
    <property type="entry name" value="WD40"/>
    <property type="match status" value="14"/>
</dbReference>